<dbReference type="AlphaFoldDB" id="A0A546XRZ4"/>
<accession>A0A546XRZ4</accession>
<reference evidence="2 3" key="1">
    <citation type="journal article" date="2019" name="Appl. Microbiol. Biotechnol.">
        <title>Differential efficiency of wild type rhizogenic strains for rol gene transformation of plants.</title>
        <authorList>
            <person name="Desmet S."/>
            <person name="De Keyser E."/>
            <person name="Van Vaerenbergh J."/>
            <person name="Baeyen S."/>
            <person name="Van Huylenbroeck J."/>
            <person name="Geelen D."/>
            <person name="Dhooghe E."/>
        </authorList>
    </citation>
    <scope>NUCLEOTIDE SEQUENCE [LARGE SCALE GENOMIC DNA]</scope>
    <source>
        <strain evidence="2 3">MAFF210266</strain>
    </source>
</reference>
<protein>
    <recommendedName>
        <fullName evidence="4">Lipoprotein</fullName>
    </recommendedName>
</protein>
<name>A0A546XRZ4_AGRTU</name>
<evidence type="ECO:0008006" key="4">
    <source>
        <dbReference type="Google" id="ProtNLM"/>
    </source>
</evidence>
<keyword evidence="1" id="KW-0732">Signal</keyword>
<dbReference type="Proteomes" id="UP000317023">
    <property type="component" value="Unassembled WGS sequence"/>
</dbReference>
<feature type="signal peptide" evidence="1">
    <location>
        <begin position="1"/>
        <end position="28"/>
    </location>
</feature>
<organism evidence="2 3">
    <name type="scientific">Agrobacterium tumefaciens</name>
    <dbReference type="NCBI Taxonomy" id="358"/>
    <lineage>
        <taxon>Bacteria</taxon>
        <taxon>Pseudomonadati</taxon>
        <taxon>Pseudomonadota</taxon>
        <taxon>Alphaproteobacteria</taxon>
        <taxon>Hyphomicrobiales</taxon>
        <taxon>Rhizobiaceae</taxon>
        <taxon>Rhizobium/Agrobacterium group</taxon>
        <taxon>Agrobacterium</taxon>
        <taxon>Agrobacterium tumefaciens complex</taxon>
    </lineage>
</organism>
<proteinExistence type="predicted"/>
<evidence type="ECO:0000313" key="2">
    <source>
        <dbReference type="EMBL" id="TRB03497.1"/>
    </source>
</evidence>
<sequence length="67" mass="7273">MRKSILPMLLLCVGISGCSQTTSGNACAGWQKLQPTLETAVKITTDDRQFANQVASHNAHGVKQKCW</sequence>
<evidence type="ECO:0000256" key="1">
    <source>
        <dbReference type="SAM" id="SignalP"/>
    </source>
</evidence>
<comment type="caution">
    <text evidence="2">The sequence shown here is derived from an EMBL/GenBank/DDBJ whole genome shotgun (WGS) entry which is preliminary data.</text>
</comment>
<evidence type="ECO:0000313" key="3">
    <source>
        <dbReference type="Proteomes" id="UP000317023"/>
    </source>
</evidence>
<dbReference type="EMBL" id="SGOE01000008">
    <property type="protein sequence ID" value="TRB03497.1"/>
    <property type="molecule type" value="Genomic_DNA"/>
</dbReference>
<gene>
    <name evidence="2" type="ORF">EXN61_21795</name>
</gene>
<feature type="chain" id="PRO_5022134178" description="Lipoprotein" evidence="1">
    <location>
        <begin position="29"/>
        <end position="67"/>
    </location>
</feature>
<dbReference type="PROSITE" id="PS51257">
    <property type="entry name" value="PROKAR_LIPOPROTEIN"/>
    <property type="match status" value="1"/>
</dbReference>